<feature type="region of interest" description="Disordered" evidence="5">
    <location>
        <begin position="193"/>
        <end position="230"/>
    </location>
</feature>
<dbReference type="HOGENOM" id="CLU_110336_0_0_1"/>
<dbReference type="STRING" id="1071380.I2H2U3"/>
<dbReference type="KEGG" id="tbl:TBLA_0D01880"/>
<proteinExistence type="inferred from homology"/>
<evidence type="ECO:0000256" key="1">
    <source>
        <dbReference type="ARBA" id="ARBA00004123"/>
    </source>
</evidence>
<feature type="domain" description="Spp2/MOS2 G-patch" evidence="6">
    <location>
        <begin position="133"/>
        <end position="196"/>
    </location>
</feature>
<evidence type="ECO:0000256" key="5">
    <source>
        <dbReference type="SAM" id="MobiDB-lite"/>
    </source>
</evidence>
<dbReference type="InterPro" id="IPR026822">
    <property type="entry name" value="Spp2/MOS2_G-patch"/>
</dbReference>
<dbReference type="AlphaFoldDB" id="I2H2U3"/>
<dbReference type="eggNOG" id="KOG4315">
    <property type="taxonomic scope" value="Eukaryota"/>
</dbReference>
<keyword evidence="4" id="KW-0747">Spliceosome</keyword>
<keyword evidence="8" id="KW-1185">Reference proteome</keyword>
<dbReference type="InterPro" id="IPR045166">
    <property type="entry name" value="Spp2-like"/>
</dbReference>
<sequence>MNGVSISLSSSVAKKKVIKKNKKKVTKGKKIGNNIFQDDEVEIERKNDKISLSVLEKHVESEQTDKTEKDELVIKPKDLSNKRIFPINKITKESSHPYGLIEPTCGNKIEKQNSLPQIITYDELLQKELEQLPKETKQEEYDEVPVEEFGAALLRGMGWNGKDDNDTTVNKQFGGVSLSEQLAPKPAFLGIGAKPALSSTAGDGKGTFNHKPKVDSDDSFLPIKKVEKTE</sequence>
<name>I2H2U3_HENB6</name>
<keyword evidence="4" id="KW-0508">mRNA splicing</keyword>
<comment type="similarity">
    <text evidence="2 4">Belongs to the SPP2 family.</text>
</comment>
<dbReference type="Proteomes" id="UP000002866">
    <property type="component" value="Chromosome 4"/>
</dbReference>
<protein>
    <recommendedName>
        <fullName evidence="4">Pre-mRNA-splicing factor</fullName>
    </recommendedName>
</protein>
<dbReference type="EMBL" id="HE806319">
    <property type="protein sequence ID" value="CCH60695.1"/>
    <property type="molecule type" value="Genomic_DNA"/>
</dbReference>
<dbReference type="RefSeq" id="XP_004180214.1">
    <property type="nucleotide sequence ID" value="XM_004180166.1"/>
</dbReference>
<evidence type="ECO:0000256" key="3">
    <source>
        <dbReference type="ARBA" id="ARBA00023242"/>
    </source>
</evidence>
<dbReference type="GO" id="GO:0005681">
    <property type="term" value="C:spliceosomal complex"/>
    <property type="evidence" value="ECO:0007669"/>
    <property type="project" value="UniProtKB-UniRule"/>
</dbReference>
<dbReference type="Pfam" id="PF12656">
    <property type="entry name" value="G-patch_2"/>
    <property type="match status" value="1"/>
</dbReference>
<comment type="subcellular location">
    <subcellularLocation>
        <location evidence="1 4">Nucleus</location>
    </subcellularLocation>
</comment>
<evidence type="ECO:0000259" key="6">
    <source>
        <dbReference type="Pfam" id="PF12656"/>
    </source>
</evidence>
<evidence type="ECO:0000313" key="8">
    <source>
        <dbReference type="Proteomes" id="UP000002866"/>
    </source>
</evidence>
<gene>
    <name evidence="7" type="primary">TBLA0D01880</name>
    <name evidence="7" type="ORF">TBLA_0D01880</name>
</gene>
<evidence type="ECO:0000256" key="4">
    <source>
        <dbReference type="RuleBase" id="RU369096"/>
    </source>
</evidence>
<reference evidence="7 8" key="1">
    <citation type="journal article" date="2011" name="Proc. Natl. Acad. Sci. U.S.A.">
        <title>Evolutionary erosion of yeast sex chromosomes by mating-type switching accidents.</title>
        <authorList>
            <person name="Gordon J.L."/>
            <person name="Armisen D."/>
            <person name="Proux-Wera E."/>
            <person name="Oheigeartaigh S.S."/>
            <person name="Byrne K.P."/>
            <person name="Wolfe K.H."/>
        </authorList>
    </citation>
    <scope>NUCLEOTIDE SEQUENCE [LARGE SCALE GENOMIC DNA]</scope>
    <source>
        <strain evidence="8">ATCC 34711 / CBS 6284 / DSM 70876 / NBRC 10599 / NRRL Y-10934 / UCD 77-7</strain>
    </source>
</reference>
<dbReference type="InParanoid" id="I2H2U3"/>
<dbReference type="OMA" id="SKIRITH"/>
<dbReference type="GO" id="GO:0000398">
    <property type="term" value="P:mRNA splicing, via spliceosome"/>
    <property type="evidence" value="ECO:0007669"/>
    <property type="project" value="UniProtKB-UniRule"/>
</dbReference>
<dbReference type="OrthoDB" id="5577072at2759"/>
<dbReference type="PANTHER" id="PTHR15818">
    <property type="entry name" value="G PATCH AND KOW-CONTAINING"/>
    <property type="match status" value="1"/>
</dbReference>
<evidence type="ECO:0000313" key="7">
    <source>
        <dbReference type="EMBL" id="CCH60695.1"/>
    </source>
</evidence>
<dbReference type="GeneID" id="14495731"/>
<comment type="function">
    <text evidence="4">Involved in spliceosome maturation and the first step of pre-mRNA splicing.</text>
</comment>
<evidence type="ECO:0000256" key="2">
    <source>
        <dbReference type="ARBA" id="ARBA00008576"/>
    </source>
</evidence>
<organism evidence="7 8">
    <name type="scientific">Henningerozyma blattae (strain ATCC 34711 / CBS 6284 / DSM 70876 / NBRC 10599 / NRRL Y-10934 / UCD 77-7)</name>
    <name type="common">Yeast</name>
    <name type="synonym">Tetrapisispora blattae</name>
    <dbReference type="NCBI Taxonomy" id="1071380"/>
    <lineage>
        <taxon>Eukaryota</taxon>
        <taxon>Fungi</taxon>
        <taxon>Dikarya</taxon>
        <taxon>Ascomycota</taxon>
        <taxon>Saccharomycotina</taxon>
        <taxon>Saccharomycetes</taxon>
        <taxon>Saccharomycetales</taxon>
        <taxon>Saccharomycetaceae</taxon>
        <taxon>Henningerozyma</taxon>
    </lineage>
</organism>
<keyword evidence="4" id="KW-0507">mRNA processing</keyword>
<accession>I2H2U3</accession>
<dbReference type="FunCoup" id="I2H2U3">
    <property type="interactions" value="93"/>
</dbReference>
<dbReference type="PANTHER" id="PTHR15818:SF2">
    <property type="entry name" value="G-PATCH DOMAIN AND KOW MOTIFS-CONTAINING PROTEIN"/>
    <property type="match status" value="1"/>
</dbReference>
<keyword evidence="3 4" id="KW-0539">Nucleus</keyword>